<keyword evidence="7 8" id="KW-0472">Membrane</keyword>
<dbReference type="GO" id="GO:0042953">
    <property type="term" value="P:lipoprotein transport"/>
    <property type="evidence" value="ECO:0007669"/>
    <property type="project" value="InterPro"/>
</dbReference>
<comment type="similarity">
    <text evidence="2">Belongs to the ABC-4 integral membrane protein family. LolC/E subfamily.</text>
</comment>
<accession>A0AA41HE56</accession>
<evidence type="ECO:0000256" key="7">
    <source>
        <dbReference type="ARBA" id="ARBA00023136"/>
    </source>
</evidence>
<evidence type="ECO:0000256" key="3">
    <source>
        <dbReference type="ARBA" id="ARBA00022448"/>
    </source>
</evidence>
<dbReference type="PANTHER" id="PTHR30489">
    <property type="entry name" value="LIPOPROTEIN-RELEASING SYSTEM TRANSMEMBRANE PROTEIN LOLE"/>
    <property type="match status" value="1"/>
</dbReference>
<dbReference type="GO" id="GO:0044874">
    <property type="term" value="P:lipoprotein localization to outer membrane"/>
    <property type="evidence" value="ECO:0007669"/>
    <property type="project" value="TreeGrafter"/>
</dbReference>
<evidence type="ECO:0000256" key="8">
    <source>
        <dbReference type="SAM" id="Phobius"/>
    </source>
</evidence>
<evidence type="ECO:0000313" key="11">
    <source>
        <dbReference type="EMBL" id="MBV6325006.1"/>
    </source>
</evidence>
<feature type="transmembrane region" description="Helical" evidence="8">
    <location>
        <begin position="385"/>
        <end position="407"/>
    </location>
</feature>
<evidence type="ECO:0000259" key="9">
    <source>
        <dbReference type="Pfam" id="PF02687"/>
    </source>
</evidence>
<dbReference type="Proteomes" id="UP001162889">
    <property type="component" value="Unassembled WGS sequence"/>
</dbReference>
<proteinExistence type="inferred from homology"/>
<keyword evidence="14" id="KW-1185">Reference proteome</keyword>
<dbReference type="InterPro" id="IPR011925">
    <property type="entry name" value="LolCE_TM"/>
</dbReference>
<comment type="caution">
    <text evidence="11">The sequence shown here is derived from an EMBL/GenBank/DDBJ whole genome shotgun (WGS) entry which is preliminary data.</text>
</comment>
<feature type="domain" description="ABC3 transporter permease C-terminal" evidence="9">
    <location>
        <begin position="279"/>
        <end position="412"/>
    </location>
</feature>
<feature type="transmembrane region" description="Helical" evidence="8">
    <location>
        <begin position="276"/>
        <end position="300"/>
    </location>
</feature>
<evidence type="ECO:0000256" key="4">
    <source>
        <dbReference type="ARBA" id="ARBA00022475"/>
    </source>
</evidence>
<dbReference type="InterPro" id="IPR003838">
    <property type="entry name" value="ABC3_permease_C"/>
</dbReference>
<keyword evidence="6 8" id="KW-1133">Transmembrane helix</keyword>
<dbReference type="Pfam" id="PF02687">
    <property type="entry name" value="FtsX"/>
    <property type="match status" value="1"/>
</dbReference>
<feature type="transmembrane region" description="Helical" evidence="8">
    <location>
        <begin position="321"/>
        <end position="348"/>
    </location>
</feature>
<evidence type="ECO:0000313" key="12">
    <source>
        <dbReference type="EMBL" id="MCP2009185.1"/>
    </source>
</evidence>
<feature type="transmembrane region" description="Helical" evidence="8">
    <location>
        <begin position="27"/>
        <end position="53"/>
    </location>
</feature>
<dbReference type="NCBIfam" id="TIGR02212">
    <property type="entry name" value="lolCE"/>
    <property type="match status" value="1"/>
</dbReference>
<evidence type="ECO:0000256" key="6">
    <source>
        <dbReference type="ARBA" id="ARBA00022989"/>
    </source>
</evidence>
<dbReference type="EMBL" id="JALJZU010000005">
    <property type="protein sequence ID" value="MCP2009185.1"/>
    <property type="molecule type" value="Genomic_DNA"/>
</dbReference>
<reference evidence="12" key="2">
    <citation type="submission" date="2022-03" db="EMBL/GenBank/DDBJ databases">
        <title>Genome Encyclopedia of Bacteria and Archaea VI: Functional Genomics of Type Strains.</title>
        <authorList>
            <person name="Whitman W."/>
        </authorList>
    </citation>
    <scope>NUCLEOTIDE SEQUENCE</scope>
    <source>
        <strain evidence="12">HSC-15S17</strain>
    </source>
</reference>
<protein>
    <submittedName>
        <fullName evidence="11">Lipoprotein-releasing ABC transporter permease subunit</fullName>
    </submittedName>
    <submittedName>
        <fullName evidence="12">Lipoprotein-releasing system permease protein</fullName>
    </submittedName>
</protein>
<dbReference type="RefSeq" id="WP_217945900.1">
    <property type="nucleotide sequence ID" value="NZ_JAHTGR010000023.1"/>
</dbReference>
<dbReference type="PANTHER" id="PTHR30489:SF0">
    <property type="entry name" value="LIPOPROTEIN-RELEASING SYSTEM TRANSMEMBRANE PROTEIN LOLE"/>
    <property type="match status" value="1"/>
</dbReference>
<evidence type="ECO:0000313" key="13">
    <source>
        <dbReference type="Proteomes" id="UP001155901"/>
    </source>
</evidence>
<evidence type="ECO:0000259" key="10">
    <source>
        <dbReference type="Pfam" id="PF12704"/>
    </source>
</evidence>
<evidence type="ECO:0000256" key="1">
    <source>
        <dbReference type="ARBA" id="ARBA00004651"/>
    </source>
</evidence>
<dbReference type="InterPro" id="IPR025857">
    <property type="entry name" value="MacB_PCD"/>
</dbReference>
<dbReference type="EMBL" id="JAHTGR010000023">
    <property type="protein sequence ID" value="MBV6325006.1"/>
    <property type="molecule type" value="Genomic_DNA"/>
</dbReference>
<dbReference type="Pfam" id="PF12704">
    <property type="entry name" value="MacB_PCD"/>
    <property type="match status" value="1"/>
</dbReference>
<gene>
    <name evidence="11" type="ORF">KVP70_29230</name>
    <name evidence="12" type="ORF">L1274_002898</name>
</gene>
<dbReference type="InterPro" id="IPR051447">
    <property type="entry name" value="Lipoprotein-release_system"/>
</dbReference>
<keyword evidence="4" id="KW-1003">Cell membrane</keyword>
<evidence type="ECO:0000256" key="2">
    <source>
        <dbReference type="ARBA" id="ARBA00005236"/>
    </source>
</evidence>
<dbReference type="GO" id="GO:0098797">
    <property type="term" value="C:plasma membrane protein complex"/>
    <property type="evidence" value="ECO:0007669"/>
    <property type="project" value="TreeGrafter"/>
</dbReference>
<evidence type="ECO:0000313" key="14">
    <source>
        <dbReference type="Proteomes" id="UP001162889"/>
    </source>
</evidence>
<keyword evidence="11" id="KW-0449">Lipoprotein</keyword>
<comment type="subcellular location">
    <subcellularLocation>
        <location evidence="1">Cell membrane</location>
        <topology evidence="1">Multi-pass membrane protein</topology>
    </subcellularLocation>
</comment>
<dbReference type="Proteomes" id="UP001155901">
    <property type="component" value="Unassembled WGS sequence"/>
</dbReference>
<dbReference type="AlphaFoldDB" id="A0AA41HE56"/>
<organism evidence="11 13">
    <name type="scientific">Duganella violaceipulchra</name>
    <dbReference type="NCBI Taxonomy" id="2849652"/>
    <lineage>
        <taxon>Bacteria</taxon>
        <taxon>Pseudomonadati</taxon>
        <taxon>Pseudomonadota</taxon>
        <taxon>Betaproteobacteria</taxon>
        <taxon>Burkholderiales</taxon>
        <taxon>Oxalobacteraceae</taxon>
        <taxon>Telluria group</taxon>
        <taxon>Duganella</taxon>
    </lineage>
</organism>
<keyword evidence="3" id="KW-0813">Transport</keyword>
<name>A0AA41HE56_9BURK</name>
<evidence type="ECO:0000256" key="5">
    <source>
        <dbReference type="ARBA" id="ARBA00022692"/>
    </source>
</evidence>
<feature type="domain" description="MacB-like periplasmic core" evidence="10">
    <location>
        <begin position="32"/>
        <end position="248"/>
    </location>
</feature>
<keyword evidence="5 8" id="KW-0812">Transmembrane</keyword>
<sequence length="419" mass="45250">MARHLPYEWLIGVRYVRAGRRGGRNSFVSFMSLASITGVGLGVAALIVVLSVMNGFQRDVSARMISVLSHIEVYDARGLMPDWPAVAAATARNGAVQASAPFLELQGMLLEGDRMKPATLRGVLPAQEAKVAEFIRGDNAAGFAALTPGAFNIVLGADLARELHVKQGEQVILALPSQHSSLSNMMPQTRRFTVAGTFEIGHFEFDSGMAFIHLQDAEQLQQVDAPAGLRLRIADANQAPQVAQALKQTLDGQYILHDWTQRNATWFAALHSQKTMMFIILSLIVAVAAFNVVAMLVMSVTDKRADVAILRTLGARQLSIMKIFMVQGLLSGLLGVVAGTVVGVLIAWNLGAMVAAFEHLSGAHLLAKNIYFISAVPSELRWDDVAGVVAVAVALSFLSTLYPSWWATRSQPADALRHE</sequence>
<reference evidence="11" key="1">
    <citation type="submission" date="2021-07" db="EMBL/GenBank/DDBJ databases">
        <title>Characterization of violacein-producing bacteria and related species.</title>
        <authorList>
            <person name="Wilson H.S."/>
            <person name="De Leon M.E."/>
        </authorList>
    </citation>
    <scope>NUCLEOTIDE SEQUENCE</scope>
    <source>
        <strain evidence="11">HSC-15S17</strain>
    </source>
</reference>